<accession>A0AAV4SAE3</accession>
<protein>
    <submittedName>
        <fullName evidence="1">Uncharacterized protein</fullName>
    </submittedName>
</protein>
<organism evidence="1 2">
    <name type="scientific">Caerostris darwini</name>
    <dbReference type="NCBI Taxonomy" id="1538125"/>
    <lineage>
        <taxon>Eukaryota</taxon>
        <taxon>Metazoa</taxon>
        <taxon>Ecdysozoa</taxon>
        <taxon>Arthropoda</taxon>
        <taxon>Chelicerata</taxon>
        <taxon>Arachnida</taxon>
        <taxon>Araneae</taxon>
        <taxon>Araneomorphae</taxon>
        <taxon>Entelegynae</taxon>
        <taxon>Araneoidea</taxon>
        <taxon>Araneidae</taxon>
        <taxon>Caerostris</taxon>
    </lineage>
</organism>
<evidence type="ECO:0000313" key="1">
    <source>
        <dbReference type="EMBL" id="GIY29777.1"/>
    </source>
</evidence>
<proteinExistence type="predicted"/>
<comment type="caution">
    <text evidence="1">The sequence shown here is derived from an EMBL/GenBank/DDBJ whole genome shotgun (WGS) entry which is preliminary data.</text>
</comment>
<name>A0AAV4SAE3_9ARAC</name>
<dbReference type="EMBL" id="BPLQ01007384">
    <property type="protein sequence ID" value="GIY29777.1"/>
    <property type="molecule type" value="Genomic_DNA"/>
</dbReference>
<gene>
    <name evidence="1" type="ORF">CDAR_72021</name>
</gene>
<dbReference type="AlphaFoldDB" id="A0AAV4SAE3"/>
<evidence type="ECO:0000313" key="2">
    <source>
        <dbReference type="Proteomes" id="UP001054837"/>
    </source>
</evidence>
<sequence length="138" mass="16050">MIIICPPTLICVECNPDLTSQRFTNTVSILALGLISNCREFAFYPSRYRGSVPRTSWKFRRSSGKPFSLSLDRELDPNVLEFNQSFERLCKIIGYRITWCVKKAFPRGTVVKCKCSWPTNVMELKSRRDRFRTETVLN</sequence>
<dbReference type="Proteomes" id="UP001054837">
    <property type="component" value="Unassembled WGS sequence"/>
</dbReference>
<reference evidence="1 2" key="1">
    <citation type="submission" date="2021-06" db="EMBL/GenBank/DDBJ databases">
        <title>Caerostris darwini draft genome.</title>
        <authorList>
            <person name="Kono N."/>
            <person name="Arakawa K."/>
        </authorList>
    </citation>
    <scope>NUCLEOTIDE SEQUENCE [LARGE SCALE GENOMIC DNA]</scope>
</reference>
<keyword evidence="2" id="KW-1185">Reference proteome</keyword>